<protein>
    <recommendedName>
        <fullName evidence="2">histidine kinase</fullName>
        <ecNumber evidence="2">2.7.13.3</ecNumber>
    </recommendedName>
</protein>
<dbReference type="Gene3D" id="2.130.10.10">
    <property type="entry name" value="YVTN repeat-like/Quinoprotein amine dehydrogenase"/>
    <property type="match status" value="5"/>
</dbReference>
<dbReference type="PANTHER" id="PTHR43547:SF2">
    <property type="entry name" value="HYBRID SIGNAL TRANSDUCTION HISTIDINE KINASE C"/>
    <property type="match status" value="1"/>
</dbReference>
<dbReference type="InterPro" id="IPR018060">
    <property type="entry name" value="HTH_AraC"/>
</dbReference>
<dbReference type="Gene3D" id="2.60.40.10">
    <property type="entry name" value="Immunoglobulins"/>
    <property type="match status" value="1"/>
</dbReference>
<organism evidence="12 13">
    <name type="scientific">Mucilaginibacter aquatilis</name>
    <dbReference type="NCBI Taxonomy" id="1517760"/>
    <lineage>
        <taxon>Bacteria</taxon>
        <taxon>Pseudomonadati</taxon>
        <taxon>Bacteroidota</taxon>
        <taxon>Sphingobacteriia</taxon>
        <taxon>Sphingobacteriales</taxon>
        <taxon>Sphingobacteriaceae</taxon>
        <taxon>Mucilaginibacter</taxon>
    </lineage>
</organism>
<dbReference type="SUPFAM" id="SSF47384">
    <property type="entry name" value="Homodimeric domain of signal transducing histidine kinase"/>
    <property type="match status" value="1"/>
</dbReference>
<accession>A0A6I4IDV5</accession>
<dbReference type="CDD" id="cd00082">
    <property type="entry name" value="HisKA"/>
    <property type="match status" value="1"/>
</dbReference>
<evidence type="ECO:0000259" key="11">
    <source>
        <dbReference type="PROSITE" id="PS50110"/>
    </source>
</evidence>
<comment type="caution">
    <text evidence="12">The sequence shown here is derived from an EMBL/GenBank/DDBJ whole genome shotgun (WGS) entry which is preliminary data.</text>
</comment>
<keyword evidence="5" id="KW-0238">DNA-binding</keyword>
<dbReference type="FunFam" id="2.60.40.10:FF:000791">
    <property type="entry name" value="Two-component system sensor histidine kinase/response regulator"/>
    <property type="match status" value="1"/>
</dbReference>
<evidence type="ECO:0000256" key="8">
    <source>
        <dbReference type="SAM" id="SignalP"/>
    </source>
</evidence>
<dbReference type="EC" id="2.7.13.3" evidence="2"/>
<feature type="signal peptide" evidence="8">
    <location>
        <begin position="1"/>
        <end position="26"/>
    </location>
</feature>
<dbReference type="SUPFAM" id="SSF63829">
    <property type="entry name" value="Calcium-dependent phosphotriesterase"/>
    <property type="match status" value="3"/>
</dbReference>
<dbReference type="PANTHER" id="PTHR43547">
    <property type="entry name" value="TWO-COMPONENT HISTIDINE KINASE"/>
    <property type="match status" value="1"/>
</dbReference>
<dbReference type="InterPro" id="IPR036890">
    <property type="entry name" value="HATPase_C_sf"/>
</dbReference>
<evidence type="ECO:0000256" key="6">
    <source>
        <dbReference type="ARBA" id="ARBA00023163"/>
    </source>
</evidence>
<name>A0A6I4IDV5_9SPHI</name>
<dbReference type="Pfam" id="PF12833">
    <property type="entry name" value="HTH_18"/>
    <property type="match status" value="1"/>
</dbReference>
<dbReference type="Pfam" id="PF07494">
    <property type="entry name" value="Reg_prop"/>
    <property type="match status" value="5"/>
</dbReference>
<evidence type="ECO:0000256" key="4">
    <source>
        <dbReference type="ARBA" id="ARBA00023015"/>
    </source>
</evidence>
<dbReference type="InterPro" id="IPR005467">
    <property type="entry name" value="His_kinase_dom"/>
</dbReference>
<feature type="chain" id="PRO_5026317981" description="histidine kinase" evidence="8">
    <location>
        <begin position="27"/>
        <end position="1463"/>
    </location>
</feature>
<dbReference type="SUPFAM" id="SSF55874">
    <property type="entry name" value="ATPase domain of HSP90 chaperone/DNA topoisomerase II/histidine kinase"/>
    <property type="match status" value="1"/>
</dbReference>
<dbReference type="Pfam" id="PF00512">
    <property type="entry name" value="HisKA"/>
    <property type="match status" value="1"/>
</dbReference>
<dbReference type="InterPro" id="IPR018062">
    <property type="entry name" value="HTH_AraC-typ_CS"/>
</dbReference>
<keyword evidence="13" id="KW-1185">Reference proteome</keyword>
<evidence type="ECO:0000313" key="12">
    <source>
        <dbReference type="EMBL" id="MVN91998.1"/>
    </source>
</evidence>
<dbReference type="GO" id="GO:0000155">
    <property type="term" value="F:phosphorelay sensor kinase activity"/>
    <property type="evidence" value="ECO:0007669"/>
    <property type="project" value="InterPro"/>
</dbReference>
<dbReference type="Gene3D" id="1.10.287.130">
    <property type="match status" value="1"/>
</dbReference>
<dbReference type="InterPro" id="IPR036097">
    <property type="entry name" value="HisK_dim/P_sf"/>
</dbReference>
<dbReference type="InterPro" id="IPR015943">
    <property type="entry name" value="WD40/YVTN_repeat-like_dom_sf"/>
</dbReference>
<dbReference type="EMBL" id="WQLA01000004">
    <property type="protein sequence ID" value="MVN91998.1"/>
    <property type="molecule type" value="Genomic_DNA"/>
</dbReference>
<dbReference type="InterPro" id="IPR011006">
    <property type="entry name" value="CheY-like_superfamily"/>
</dbReference>
<dbReference type="InterPro" id="IPR003594">
    <property type="entry name" value="HATPase_dom"/>
</dbReference>
<dbReference type="Gene3D" id="1.10.10.60">
    <property type="entry name" value="Homeodomain-like"/>
    <property type="match status" value="2"/>
</dbReference>
<dbReference type="InterPro" id="IPR001789">
    <property type="entry name" value="Sig_transdc_resp-reg_receiver"/>
</dbReference>
<dbReference type="InterPro" id="IPR009057">
    <property type="entry name" value="Homeodomain-like_sf"/>
</dbReference>
<dbReference type="Proteomes" id="UP000434850">
    <property type="component" value="Unassembled WGS sequence"/>
</dbReference>
<dbReference type="Gene3D" id="3.30.565.10">
    <property type="entry name" value="Histidine kinase-like ATPase, C-terminal domain"/>
    <property type="match status" value="1"/>
</dbReference>
<feature type="domain" description="Response regulatory" evidence="11">
    <location>
        <begin position="1208"/>
        <end position="1323"/>
    </location>
</feature>
<dbReference type="Pfam" id="PF07495">
    <property type="entry name" value="Y_Y_Y"/>
    <property type="match status" value="1"/>
</dbReference>
<dbReference type="Pfam" id="PF02518">
    <property type="entry name" value="HATPase_c"/>
    <property type="match status" value="1"/>
</dbReference>
<gene>
    <name evidence="12" type="ORF">GO816_12745</name>
</gene>
<keyword evidence="8" id="KW-0732">Signal</keyword>
<dbReference type="GO" id="GO:0043565">
    <property type="term" value="F:sequence-specific DNA binding"/>
    <property type="evidence" value="ECO:0007669"/>
    <property type="project" value="InterPro"/>
</dbReference>
<dbReference type="OrthoDB" id="1489484at2"/>
<dbReference type="FunFam" id="1.10.287.130:FF:000045">
    <property type="entry name" value="Two-component system sensor histidine kinase/response regulator"/>
    <property type="match status" value="1"/>
</dbReference>
<evidence type="ECO:0000259" key="10">
    <source>
        <dbReference type="PROSITE" id="PS50109"/>
    </source>
</evidence>
<dbReference type="GO" id="GO:0003700">
    <property type="term" value="F:DNA-binding transcription factor activity"/>
    <property type="evidence" value="ECO:0007669"/>
    <property type="project" value="InterPro"/>
</dbReference>
<proteinExistence type="predicted"/>
<dbReference type="SMART" id="SM00388">
    <property type="entry name" value="HisKA"/>
    <property type="match status" value="1"/>
</dbReference>
<dbReference type="RefSeq" id="WP_157542309.1">
    <property type="nucleotide sequence ID" value="NZ_WQLA01000004.1"/>
</dbReference>
<dbReference type="PROSITE" id="PS00041">
    <property type="entry name" value="HTH_ARAC_FAMILY_1"/>
    <property type="match status" value="1"/>
</dbReference>
<evidence type="ECO:0000256" key="1">
    <source>
        <dbReference type="ARBA" id="ARBA00000085"/>
    </source>
</evidence>
<keyword evidence="4" id="KW-0805">Transcription regulation</keyword>
<evidence type="ECO:0000259" key="9">
    <source>
        <dbReference type="PROSITE" id="PS01124"/>
    </source>
</evidence>
<dbReference type="Gene3D" id="3.40.50.2300">
    <property type="match status" value="1"/>
</dbReference>
<dbReference type="PROSITE" id="PS50109">
    <property type="entry name" value="HIS_KIN"/>
    <property type="match status" value="1"/>
</dbReference>
<keyword evidence="3 7" id="KW-0597">Phosphoprotein</keyword>
<dbReference type="InterPro" id="IPR013783">
    <property type="entry name" value="Ig-like_fold"/>
</dbReference>
<feature type="domain" description="HTH araC/xylS-type" evidence="9">
    <location>
        <begin position="1354"/>
        <end position="1457"/>
    </location>
</feature>
<dbReference type="PRINTS" id="PR00344">
    <property type="entry name" value="BCTRLSENSOR"/>
</dbReference>
<evidence type="ECO:0000313" key="13">
    <source>
        <dbReference type="Proteomes" id="UP000434850"/>
    </source>
</evidence>
<reference evidence="12 13" key="1">
    <citation type="submission" date="2019-12" db="EMBL/GenBank/DDBJ databases">
        <title>Mucilaginibacter sp. HME9299 genome sequencing and assembly.</title>
        <authorList>
            <person name="Kang H."/>
            <person name="Kim H."/>
            <person name="Joh K."/>
        </authorList>
    </citation>
    <scope>NUCLEOTIDE SEQUENCE [LARGE SCALE GENOMIC DNA]</scope>
    <source>
        <strain evidence="12 13">HME9299</strain>
    </source>
</reference>
<dbReference type="Pfam" id="PF00072">
    <property type="entry name" value="Response_reg"/>
    <property type="match status" value="1"/>
</dbReference>
<comment type="catalytic activity">
    <reaction evidence="1">
        <text>ATP + protein L-histidine = ADP + protein N-phospho-L-histidine.</text>
        <dbReference type="EC" id="2.7.13.3"/>
    </reaction>
</comment>
<evidence type="ECO:0000256" key="7">
    <source>
        <dbReference type="PROSITE-ProRule" id="PRU00169"/>
    </source>
</evidence>
<sequence>MSQRFKSYAVSMLLFTLCLAVFSLCAQPKYNLKHYTTTDGLSHDRVTCILKDTEGFMWFGTWDGINRFDGYNFITYKGRAGDSSNLENNKIRIIVEDKAHYLWVKTFDNKIYRFDKKKEGFLAIQGKNALPNVKDVLVDRIIPTNDGDVWLLSQKQGALCVSGQSGERVTIKAFNQFAKGSAQLAGNEINFLYQDSNLNLWFGTSKGITALCKDGKKLVNLTFDQNCKVLGSGFDFTCFKQQASKIYFGTRQGVVFCYDLSSKNLHQINAADGACINALELEGNKLYLTTTGKGLIQYDLTSGKKQAFVTRYATLRKIYLDKYGLLWLEPSGGIIKFNPTNKTYKHFIQKKDAETQVIHTTYQVFEDAYGILWSCMAGGGFGYYDRSADEFKYFHDKPGTAEQQFSNVVTALYTDPTGIVWFSGYDRGINKIILHPAIFNHQLVDKNADAKTVNEVRSLCEDHNGVLWVGTKAGEILTYKNGVKQTNPFINLNPRDLNRVYCIVEGRNRTIWIGTKGSGLIEAVPLASDSSKYKVIRHVNDPLNKNSISSNLVYTVLEDKRGRIWIGTFAGGLNLLVRNGNNTVFKNQNNSFKNYAQARANGVRHLQEDSRGNIWVASTNGLVIFNPSQGIETFKFHRYTKVRGDETSLGANDVQYILRDASGTMWLGTFGGGLQKALTDFDLNKKIKFQVYTTANGLPNDIVLSIAADNRQHLWIATENGLSEFNPLNQTFKNYNNDDGLPQTQFSESAFIKGKGGQLYLGCLNGFVDFNPQQIGNNRQNATIAFTGFKVANKSIVPGSADSILTNAIDQSQKIVLKHNQNLFSIDYVALNYKIANKVWYAYKLEGFDKQWNYVKDARQATYTNVPPGKYRFVVRTVSNYLFKNKPYKSIVITILPPWWQTWWAYLIYLLLLCIALEVARRVIFTMIRLRHRIAVEKKISAMKVGFFTNISHELRTPLTLIINPLKQIAKDETLSAKGREHINLVNKNADRMVRFINQLLDFRKLQEGKAALKLSQTDIVQLVKNTTSYFSEVAVEKDIDFNIHIDTPFYLLPVDEEKVDIVIYNVLANAFKYTPSGRSISVAINTQANDGFTSIKVIDEGIGVPDDKLNEIFELYYEGSNSGADVKGTGIGLAFSRELINAHQGQITAENNPNGGMTFTIKLKTNLQNVSIGEYKSYDTNQPTNVEPAQNLPPAVYKNAGDLNKWLVLIVEDNTELRKFLSDQLSEYYRVETAADGVEGLERARILNPDLIISDVMMPKMDGIAMLDALKNELSTSHIPVVLLTARSSVEHQIEGMRYGADFYVTKPFNTEYVVVLVESLIRQRKQMFANLLNSKKLVQLSPGEILITSKDEELLKLVVETVEQGMSDCDFNIDDVAGAVGLGRTTFYKKLKSLTGLAPVEFVKEMRLKRAKQLIDSGEFNMSEISYQIGFNSSGYFSTCFKEKYGQTPSQYLKSLKEAHS</sequence>
<dbReference type="InterPro" id="IPR003661">
    <property type="entry name" value="HisK_dim/P_dom"/>
</dbReference>
<dbReference type="PROSITE" id="PS50110">
    <property type="entry name" value="RESPONSE_REGULATORY"/>
    <property type="match status" value="1"/>
</dbReference>
<dbReference type="PROSITE" id="PS01124">
    <property type="entry name" value="HTH_ARAC_FAMILY_2"/>
    <property type="match status" value="1"/>
</dbReference>
<dbReference type="CDD" id="cd17574">
    <property type="entry name" value="REC_OmpR"/>
    <property type="match status" value="1"/>
</dbReference>
<dbReference type="InterPro" id="IPR011123">
    <property type="entry name" value="Y_Y_Y"/>
</dbReference>
<feature type="domain" description="Histidine kinase" evidence="10">
    <location>
        <begin position="950"/>
        <end position="1168"/>
    </location>
</feature>
<dbReference type="SMART" id="SM00342">
    <property type="entry name" value="HTH_ARAC"/>
    <property type="match status" value="1"/>
</dbReference>
<evidence type="ECO:0000256" key="2">
    <source>
        <dbReference type="ARBA" id="ARBA00012438"/>
    </source>
</evidence>
<dbReference type="SMART" id="SM00387">
    <property type="entry name" value="HATPase_c"/>
    <property type="match status" value="1"/>
</dbReference>
<dbReference type="InterPro" id="IPR004358">
    <property type="entry name" value="Sig_transdc_His_kin-like_C"/>
</dbReference>
<keyword evidence="6" id="KW-0804">Transcription</keyword>
<evidence type="ECO:0000256" key="5">
    <source>
        <dbReference type="ARBA" id="ARBA00023125"/>
    </source>
</evidence>
<dbReference type="SMART" id="SM00448">
    <property type="entry name" value="REC"/>
    <property type="match status" value="1"/>
</dbReference>
<evidence type="ECO:0000256" key="3">
    <source>
        <dbReference type="ARBA" id="ARBA00022553"/>
    </source>
</evidence>
<feature type="modified residue" description="4-aspartylphosphate" evidence="7">
    <location>
        <position position="1256"/>
    </location>
</feature>
<dbReference type="SUPFAM" id="SSF46689">
    <property type="entry name" value="Homeodomain-like"/>
    <property type="match status" value="1"/>
</dbReference>
<dbReference type="InterPro" id="IPR011110">
    <property type="entry name" value="Reg_prop"/>
</dbReference>
<dbReference type="SUPFAM" id="SSF52172">
    <property type="entry name" value="CheY-like"/>
    <property type="match status" value="1"/>
</dbReference>